<dbReference type="AlphaFoldDB" id="A0A0B2BS73"/>
<evidence type="ECO:0000313" key="1">
    <source>
        <dbReference type="EMBL" id="KHL24214.1"/>
    </source>
</evidence>
<name>A0A0B2BS73_9SPHN</name>
<dbReference type="PANTHER" id="PTHR36455">
    <property type="match status" value="1"/>
</dbReference>
<dbReference type="EMBL" id="JTDN01000003">
    <property type="protein sequence ID" value="KHL24214.1"/>
    <property type="molecule type" value="Genomic_DNA"/>
</dbReference>
<organism evidence="1 2">
    <name type="scientific">Croceibacterium mercuriale</name>
    <dbReference type="NCBI Taxonomy" id="1572751"/>
    <lineage>
        <taxon>Bacteria</taxon>
        <taxon>Pseudomonadati</taxon>
        <taxon>Pseudomonadota</taxon>
        <taxon>Alphaproteobacteria</taxon>
        <taxon>Sphingomonadales</taxon>
        <taxon>Erythrobacteraceae</taxon>
        <taxon>Croceibacterium</taxon>
    </lineage>
</organism>
<dbReference type="STRING" id="1572751.PK98_14580"/>
<gene>
    <name evidence="1" type="ORF">PK98_14580</name>
</gene>
<dbReference type="Proteomes" id="UP000030988">
    <property type="component" value="Unassembled WGS sequence"/>
</dbReference>
<evidence type="ECO:0000313" key="2">
    <source>
        <dbReference type="Proteomes" id="UP000030988"/>
    </source>
</evidence>
<protein>
    <submittedName>
        <fullName evidence="1">Transposase</fullName>
    </submittedName>
</protein>
<dbReference type="Pfam" id="PF05717">
    <property type="entry name" value="TnpB_IS66"/>
    <property type="match status" value="1"/>
</dbReference>
<reference evidence="1 2" key="1">
    <citation type="submission" date="2014-11" db="EMBL/GenBank/DDBJ databases">
        <title>Draft genome sequence of Kirrobacter mercurialis.</title>
        <authorList>
            <person name="Coil D.A."/>
            <person name="Eisen J.A."/>
        </authorList>
    </citation>
    <scope>NUCLEOTIDE SEQUENCE [LARGE SCALE GENOMIC DNA]</scope>
    <source>
        <strain evidence="1 2">Coronado</strain>
    </source>
</reference>
<dbReference type="InterPro" id="IPR008878">
    <property type="entry name" value="Transposase_IS66_Orf2"/>
</dbReference>
<sequence>MIGIGPGTRVMVATRPVDFRKGPDALAALVGKEYGGDPFSGVIYVFRAKRADRIKLIWWDGTGLCLMAKKLEQGAFRWPGIQDGVMRLTAAQLGALLEGLDWRRVHGGRRAQVPQIAG</sequence>
<dbReference type="PANTHER" id="PTHR36455:SF1">
    <property type="entry name" value="BLR8292 PROTEIN"/>
    <property type="match status" value="1"/>
</dbReference>
<dbReference type="NCBIfam" id="NF033819">
    <property type="entry name" value="IS66_TnpB"/>
    <property type="match status" value="1"/>
</dbReference>
<proteinExistence type="predicted"/>
<accession>A0A0B2BS73</accession>
<dbReference type="OrthoDB" id="9801450at2"/>
<keyword evidence="2" id="KW-1185">Reference proteome</keyword>
<dbReference type="RefSeq" id="WP_039097794.1">
    <property type="nucleotide sequence ID" value="NZ_JTDN01000003.1"/>
</dbReference>
<comment type="caution">
    <text evidence="1">The sequence shown here is derived from an EMBL/GenBank/DDBJ whole genome shotgun (WGS) entry which is preliminary data.</text>
</comment>